<evidence type="ECO:0000313" key="4">
    <source>
        <dbReference type="Proteomes" id="UP000233551"/>
    </source>
</evidence>
<feature type="region of interest" description="Disordered" evidence="1">
    <location>
        <begin position="380"/>
        <end position="400"/>
    </location>
</feature>
<feature type="region of interest" description="Disordered" evidence="1">
    <location>
        <begin position="731"/>
        <end position="762"/>
    </location>
</feature>
<proteinExistence type="predicted"/>
<feature type="region of interest" description="Disordered" evidence="1">
    <location>
        <begin position="327"/>
        <end position="366"/>
    </location>
</feature>
<keyword evidence="4" id="KW-1185">Reference proteome</keyword>
<accession>A0A2I0JK79</accession>
<evidence type="ECO:0000313" key="3">
    <source>
        <dbReference type="EMBL" id="PKI56637.1"/>
    </source>
</evidence>
<dbReference type="EMBL" id="PGOL01001590">
    <property type="protein sequence ID" value="PKI56637.1"/>
    <property type="molecule type" value="Genomic_DNA"/>
</dbReference>
<feature type="region of interest" description="Disordered" evidence="1">
    <location>
        <begin position="896"/>
        <end position="928"/>
    </location>
</feature>
<evidence type="ECO:0000259" key="2">
    <source>
        <dbReference type="Pfam" id="PF03732"/>
    </source>
</evidence>
<reference evidence="3 4" key="1">
    <citation type="submission" date="2017-11" db="EMBL/GenBank/DDBJ databases">
        <title>De-novo sequencing of pomegranate (Punica granatum L.) genome.</title>
        <authorList>
            <person name="Akparov Z."/>
            <person name="Amiraslanov A."/>
            <person name="Hajiyeva S."/>
            <person name="Abbasov M."/>
            <person name="Kaur K."/>
            <person name="Hamwieh A."/>
            <person name="Solovyev V."/>
            <person name="Salamov A."/>
            <person name="Braich B."/>
            <person name="Kosarev P."/>
            <person name="Mahmoud A."/>
            <person name="Hajiyev E."/>
            <person name="Babayeva S."/>
            <person name="Izzatullayeva V."/>
            <person name="Mammadov A."/>
            <person name="Mammadov A."/>
            <person name="Sharifova S."/>
            <person name="Ojaghi J."/>
            <person name="Eynullazada K."/>
            <person name="Bayramov B."/>
            <person name="Abdulazimova A."/>
            <person name="Shahmuradov I."/>
        </authorList>
    </citation>
    <scope>NUCLEOTIDE SEQUENCE [LARGE SCALE GENOMIC DNA]</scope>
    <source>
        <strain evidence="4">cv. AG2017</strain>
        <tissue evidence="3">Leaf</tissue>
    </source>
</reference>
<dbReference type="PANTHER" id="PTHR32108:SF9">
    <property type="entry name" value="REVERSE TRANSCRIPTASE RNASE H-LIKE DOMAIN-CONTAINING PROTEIN"/>
    <property type="match status" value="1"/>
</dbReference>
<dbReference type="Pfam" id="PF03732">
    <property type="entry name" value="Retrotrans_gag"/>
    <property type="match status" value="1"/>
</dbReference>
<feature type="compositionally biased region" description="Pro residues" evidence="1">
    <location>
        <begin position="351"/>
        <end position="364"/>
    </location>
</feature>
<sequence length="928" mass="101765">MDRLAPGLRLEAITPPRESTITGTELAPTIEEYTSLIQRPTSTIHGIFVPNPSTTVQGQLSTLLHIPAQDIHEELHERWDQGIRIAWLSNWTLLRAMMPTTASYQRDACHGFLLLVFGTPLFPYSPNLIDGIWLLAHIRPFCSSHPFSYIVDERSLIERLVPVIPPPEHSFSEWRRFWRELTLARFLWVARWNPGGPMITGCPGIVGVPLLSHLGSTLIFPGRIREIRSQRDTSIIQRLYFPEHPTDDEQIFFATSVYVARFYARGLASPQPSHAAPTPRATSTLAPKAESSIQAAMHAELRAIREERDRLRCELVIATGVALLPDSLASQDGGRGSRRYSLRGQPSVPTLSPPPQTHAPPPLTPAGVLPVYSGALPTHLPPPASLGAPSPPASPTSAATNDQARIATLEGTVNQMATNMAELLALLRGPNRASSSSTPPPGPGPTVDPTPWAPPTQAPENVEAPAPPTLYTSTVHPFTSQLPPPPAPSVFPLPPATFLSSKHILYAPPPVSIPAPAMIYTAPPPTVFPATTAPAPTHPQATELPPYPTLQPHAGLSYQAPPPINTTFHESGTPTHAAQFASPTHFFPEVDAEQERRLKRMEETIRALQADSLSGSALDWFMSLKAEDIPTWEDLSRKFIDQYRYCAETSPTLLELSTKEMARGQKFEEYAAKWRAQAAKHIPPISKAQQIQLFHSTLRGVYYSHLLAHTSSFSDLIEAGKKLDLGIKLGRMEDPTSKGEESSKKVPATSSSSSGRRGKEISVNTVNTAQQAPQQYSMNYTAAPPVAPSYAPTTQPAQRAPPPQGQQTGAAQPRPRKQYPALPVPLSHIYRQIRDKVGTTTPSPSFDPTIQDQSKRCEYHQGAPGHTIDNCWKLREKIQEMIDANELVFNAVRSPNVQANPLPDHGPAQGDYMRTRRPPTKGRRPLPE</sequence>
<protein>
    <recommendedName>
        <fullName evidence="2">Retrotransposon gag domain-containing protein</fullName>
    </recommendedName>
</protein>
<feature type="domain" description="Retrotransposon gag" evidence="2">
    <location>
        <begin position="612"/>
        <end position="698"/>
    </location>
</feature>
<feature type="region of interest" description="Disordered" evidence="1">
    <location>
        <begin position="430"/>
        <end position="482"/>
    </location>
</feature>
<dbReference type="InterPro" id="IPR005162">
    <property type="entry name" value="Retrotrans_gag_dom"/>
</dbReference>
<comment type="caution">
    <text evidence="3">The sequence shown here is derived from an EMBL/GenBank/DDBJ whole genome shotgun (WGS) entry which is preliminary data.</text>
</comment>
<dbReference type="Proteomes" id="UP000233551">
    <property type="component" value="Unassembled WGS sequence"/>
</dbReference>
<evidence type="ECO:0000256" key="1">
    <source>
        <dbReference type="SAM" id="MobiDB-lite"/>
    </source>
</evidence>
<organism evidence="3 4">
    <name type="scientific">Punica granatum</name>
    <name type="common">Pomegranate</name>
    <dbReference type="NCBI Taxonomy" id="22663"/>
    <lineage>
        <taxon>Eukaryota</taxon>
        <taxon>Viridiplantae</taxon>
        <taxon>Streptophyta</taxon>
        <taxon>Embryophyta</taxon>
        <taxon>Tracheophyta</taxon>
        <taxon>Spermatophyta</taxon>
        <taxon>Magnoliopsida</taxon>
        <taxon>eudicotyledons</taxon>
        <taxon>Gunneridae</taxon>
        <taxon>Pentapetalae</taxon>
        <taxon>rosids</taxon>
        <taxon>malvids</taxon>
        <taxon>Myrtales</taxon>
        <taxon>Lythraceae</taxon>
        <taxon>Punica</taxon>
    </lineage>
</organism>
<feature type="compositionally biased region" description="Pro residues" evidence="1">
    <location>
        <begin position="380"/>
        <end position="394"/>
    </location>
</feature>
<gene>
    <name evidence="3" type="ORF">CRG98_022970</name>
</gene>
<feature type="region of interest" description="Disordered" evidence="1">
    <location>
        <begin position="781"/>
        <end position="820"/>
    </location>
</feature>
<name>A0A2I0JK79_PUNGR</name>
<feature type="compositionally biased region" description="Pro residues" evidence="1">
    <location>
        <begin position="438"/>
        <end position="457"/>
    </location>
</feature>
<dbReference type="PANTHER" id="PTHR32108">
    <property type="entry name" value="DNA-DIRECTED RNA POLYMERASE SUBUNIT ALPHA"/>
    <property type="match status" value="1"/>
</dbReference>
<dbReference type="AlphaFoldDB" id="A0A2I0JK79"/>
<feature type="compositionally biased region" description="Basic and acidic residues" evidence="1">
    <location>
        <begin position="731"/>
        <end position="744"/>
    </location>
</feature>
<feature type="compositionally biased region" description="Basic residues" evidence="1">
    <location>
        <begin position="915"/>
        <end position="928"/>
    </location>
</feature>